<keyword evidence="1" id="KW-0472">Membrane</keyword>
<proteinExistence type="predicted"/>
<gene>
    <name evidence="2" type="ORF">IBL28_13735</name>
</gene>
<evidence type="ECO:0000256" key="1">
    <source>
        <dbReference type="SAM" id="Phobius"/>
    </source>
</evidence>
<organism evidence="2 3">
    <name type="scientific">Sinomicrobium weinanense</name>
    <dbReference type="NCBI Taxonomy" id="2842200"/>
    <lineage>
        <taxon>Bacteria</taxon>
        <taxon>Pseudomonadati</taxon>
        <taxon>Bacteroidota</taxon>
        <taxon>Flavobacteriia</taxon>
        <taxon>Flavobacteriales</taxon>
        <taxon>Flavobacteriaceae</taxon>
        <taxon>Sinomicrobium</taxon>
    </lineage>
</organism>
<keyword evidence="1" id="KW-1133">Transmembrane helix</keyword>
<comment type="caution">
    <text evidence="2">The sequence shown here is derived from an EMBL/GenBank/DDBJ whole genome shotgun (WGS) entry which is preliminary data.</text>
</comment>
<evidence type="ECO:0000313" key="3">
    <source>
        <dbReference type="Proteomes" id="UP000653730"/>
    </source>
</evidence>
<dbReference type="EMBL" id="JACVDC010000044">
    <property type="protein sequence ID" value="MBC9797035.1"/>
    <property type="molecule type" value="Genomic_DNA"/>
</dbReference>
<accession>A0A926Q4L9</accession>
<name>A0A926Q4L9_9FLAO</name>
<evidence type="ECO:0000313" key="2">
    <source>
        <dbReference type="EMBL" id="MBC9797035.1"/>
    </source>
</evidence>
<keyword evidence="1" id="KW-0812">Transmembrane</keyword>
<sequence>MKNSGITLGLCFVFSVLAVVILYALSDKLTHKHNSFNRFFPPHPVIPVKEIDLNYNSYYFAGTDRDKVYLSNLTAPLHVLEVDLPSLDTIHITIQVENPKAITFSRNTRVSVLPPYFYISDGIAPGLLRGRLGAWHARRFMYDSAYFSDATPIGPKSFILKTMSSTTREYVLGKETDKVPHVKLVPGLLEKQIDGIFCTDGMLHYNKDLSRLIYLYHYRNQYMVMDTSLNLLSYGKTIDTNSRAKIKTASIPSQYSTTLSAPGFMVNKDSYTSGELLFVHSDLMAKNESLETFNKTSVIDVYNIQDHTYKFSFYIYPYEEFKLNQFAVTDRHLIAIHHRHLLVYELHPKWFPDLQSQSAEVHLSGTHNNKKKDILSR</sequence>
<reference evidence="2 3" key="1">
    <citation type="submission" date="2020-09" db="EMBL/GenBank/DDBJ databases">
        <title>Sinomicrobium weinanense sp. nov., a halophilic bacteria isolated from saline-alkali soil.</title>
        <authorList>
            <person name="Wu P."/>
            <person name="Ren H."/>
            <person name="Mei Y."/>
            <person name="Liang Y."/>
            <person name="Chen Z."/>
        </authorList>
    </citation>
    <scope>NUCLEOTIDE SEQUENCE [LARGE SCALE GENOMIC DNA]</scope>
    <source>
        <strain evidence="2 3">FJxs</strain>
    </source>
</reference>
<protein>
    <submittedName>
        <fullName evidence="2">Uncharacterized protein</fullName>
    </submittedName>
</protein>
<dbReference type="RefSeq" id="WP_187966175.1">
    <property type="nucleotide sequence ID" value="NZ_JACVDC010000044.1"/>
</dbReference>
<dbReference type="Proteomes" id="UP000653730">
    <property type="component" value="Unassembled WGS sequence"/>
</dbReference>
<feature type="transmembrane region" description="Helical" evidence="1">
    <location>
        <begin position="6"/>
        <end position="25"/>
    </location>
</feature>
<keyword evidence="3" id="KW-1185">Reference proteome</keyword>
<dbReference type="AlphaFoldDB" id="A0A926Q4L9"/>